<protein>
    <submittedName>
        <fullName evidence="15">Response regulator</fullName>
    </submittedName>
</protein>
<dbReference type="InterPro" id="IPR001789">
    <property type="entry name" value="Sig_transdc_resp-reg_receiver"/>
</dbReference>
<evidence type="ECO:0000256" key="6">
    <source>
        <dbReference type="ARBA" id="ARBA00022840"/>
    </source>
</evidence>
<keyword evidence="2" id="KW-1003">Cell membrane</keyword>
<evidence type="ECO:0000259" key="13">
    <source>
        <dbReference type="PROSITE" id="PS50110"/>
    </source>
</evidence>
<accession>A0ABV6Z5P9</accession>
<dbReference type="Pfam" id="PF01627">
    <property type="entry name" value="Hpt"/>
    <property type="match status" value="1"/>
</dbReference>
<feature type="modified residue" description="4-aspartylphosphate" evidence="11">
    <location>
        <position position="47"/>
    </location>
</feature>
<dbReference type="SMART" id="SM00448">
    <property type="entry name" value="REC"/>
    <property type="match status" value="1"/>
</dbReference>
<evidence type="ECO:0000259" key="14">
    <source>
        <dbReference type="PROSITE" id="PS50894"/>
    </source>
</evidence>
<feature type="coiled-coil region" evidence="12">
    <location>
        <begin position="223"/>
        <end position="254"/>
    </location>
</feature>
<dbReference type="Gene3D" id="1.20.120.160">
    <property type="entry name" value="HPT domain"/>
    <property type="match status" value="1"/>
</dbReference>
<evidence type="ECO:0000256" key="4">
    <source>
        <dbReference type="ARBA" id="ARBA00022692"/>
    </source>
</evidence>
<feature type="modified residue" description="Phosphohistidine" evidence="10">
    <location>
        <position position="197"/>
    </location>
</feature>
<evidence type="ECO:0000256" key="8">
    <source>
        <dbReference type="ARBA" id="ARBA00023012"/>
    </source>
</evidence>
<dbReference type="SUPFAM" id="SSF47226">
    <property type="entry name" value="Histidine-containing phosphotransfer domain, HPT domain"/>
    <property type="match status" value="1"/>
</dbReference>
<keyword evidence="7" id="KW-1133">Transmembrane helix</keyword>
<keyword evidence="9" id="KW-0472">Membrane</keyword>
<sequence length="347" mass="38894">MVEDNPINQQVAIEILESAEVIVEVAVNGRLAVEAVAKSEFEAVLMDIQMPEMDGFEATQLIRQDKKYDELPIIAMTAHAMKGDSDKCFEVGMDDYVTKPINAEQFFSTLAKWIKPVKRVPFVHPRPQEIPPDPMESIFQTNLPGLDSEKGLKRLGGNEKLYTKLLCEFATDFAGAAEKIEAALQQDDLSLANQLVHTLKGVSGNISAVELYQAAVELEKEVKQKHTDRLDSLLTDLRNALNRVLHSVQSLEQNVTVPVREEALSEKSEEMDFSAVTSLINELAELIRKNNPLTEKCLVLLKGHLSSSLFREDLEQLEDHILRFDFRKARKSLLRIAETVGISLSEP</sequence>
<dbReference type="PANTHER" id="PTHR45339">
    <property type="entry name" value="HYBRID SIGNAL TRANSDUCTION HISTIDINE KINASE J"/>
    <property type="match status" value="1"/>
</dbReference>
<evidence type="ECO:0000313" key="16">
    <source>
        <dbReference type="Proteomes" id="UP001594351"/>
    </source>
</evidence>
<dbReference type="EMBL" id="JBHPBY010000598">
    <property type="protein sequence ID" value="MFC1853767.1"/>
    <property type="molecule type" value="Genomic_DNA"/>
</dbReference>
<dbReference type="PROSITE" id="PS50110">
    <property type="entry name" value="RESPONSE_REGULATORY"/>
    <property type="match status" value="1"/>
</dbReference>
<keyword evidence="8" id="KW-0902">Two-component regulatory system</keyword>
<dbReference type="PROSITE" id="PS50894">
    <property type="entry name" value="HPT"/>
    <property type="match status" value="1"/>
</dbReference>
<keyword evidence="6" id="KW-0067">ATP-binding</keyword>
<name>A0ABV6Z5P9_UNCC1</name>
<keyword evidence="4" id="KW-0812">Transmembrane</keyword>
<dbReference type="InterPro" id="IPR008207">
    <property type="entry name" value="Sig_transdc_His_kin_Hpt_dom"/>
</dbReference>
<dbReference type="PANTHER" id="PTHR45339:SF1">
    <property type="entry name" value="HYBRID SIGNAL TRANSDUCTION HISTIDINE KINASE J"/>
    <property type="match status" value="1"/>
</dbReference>
<keyword evidence="5" id="KW-0547">Nucleotide-binding</keyword>
<evidence type="ECO:0000256" key="7">
    <source>
        <dbReference type="ARBA" id="ARBA00022989"/>
    </source>
</evidence>
<keyword evidence="12" id="KW-0175">Coiled coil</keyword>
<evidence type="ECO:0000256" key="5">
    <source>
        <dbReference type="ARBA" id="ARBA00022741"/>
    </source>
</evidence>
<feature type="domain" description="HPt" evidence="14">
    <location>
        <begin position="158"/>
        <end position="251"/>
    </location>
</feature>
<evidence type="ECO:0000256" key="10">
    <source>
        <dbReference type="PROSITE-ProRule" id="PRU00110"/>
    </source>
</evidence>
<keyword evidence="16" id="KW-1185">Reference proteome</keyword>
<dbReference type="InterPro" id="IPR011006">
    <property type="entry name" value="CheY-like_superfamily"/>
</dbReference>
<dbReference type="Pfam" id="PF00072">
    <property type="entry name" value="Response_reg"/>
    <property type="match status" value="1"/>
</dbReference>
<dbReference type="InterPro" id="IPR036641">
    <property type="entry name" value="HPT_dom_sf"/>
</dbReference>
<evidence type="ECO:0000256" key="1">
    <source>
        <dbReference type="ARBA" id="ARBA00004651"/>
    </source>
</evidence>
<comment type="caution">
    <text evidence="15">The sequence shown here is derived from an EMBL/GenBank/DDBJ whole genome shotgun (WGS) entry which is preliminary data.</text>
</comment>
<dbReference type="Proteomes" id="UP001594351">
    <property type="component" value="Unassembled WGS sequence"/>
</dbReference>
<dbReference type="CDD" id="cd17546">
    <property type="entry name" value="REC_hyHK_CKI1_RcsC-like"/>
    <property type="match status" value="1"/>
</dbReference>
<dbReference type="SUPFAM" id="SSF52172">
    <property type="entry name" value="CheY-like"/>
    <property type="match status" value="1"/>
</dbReference>
<feature type="domain" description="Response regulatory" evidence="13">
    <location>
        <begin position="1"/>
        <end position="114"/>
    </location>
</feature>
<comment type="subcellular location">
    <subcellularLocation>
        <location evidence="1">Cell membrane</location>
        <topology evidence="1">Multi-pass membrane protein</topology>
    </subcellularLocation>
</comment>
<gene>
    <name evidence="15" type="ORF">ACFL27_26585</name>
</gene>
<evidence type="ECO:0000256" key="12">
    <source>
        <dbReference type="SAM" id="Coils"/>
    </source>
</evidence>
<organism evidence="15 16">
    <name type="scientific">candidate division CSSED10-310 bacterium</name>
    <dbReference type="NCBI Taxonomy" id="2855610"/>
    <lineage>
        <taxon>Bacteria</taxon>
        <taxon>Bacteria division CSSED10-310</taxon>
    </lineage>
</organism>
<evidence type="ECO:0000256" key="3">
    <source>
        <dbReference type="ARBA" id="ARBA00022553"/>
    </source>
</evidence>
<evidence type="ECO:0000256" key="11">
    <source>
        <dbReference type="PROSITE-ProRule" id="PRU00169"/>
    </source>
</evidence>
<proteinExistence type="predicted"/>
<keyword evidence="3 11" id="KW-0597">Phosphoprotein</keyword>
<dbReference type="Gene3D" id="3.40.50.2300">
    <property type="match status" value="1"/>
</dbReference>
<evidence type="ECO:0000313" key="15">
    <source>
        <dbReference type="EMBL" id="MFC1853767.1"/>
    </source>
</evidence>
<evidence type="ECO:0000256" key="2">
    <source>
        <dbReference type="ARBA" id="ARBA00022475"/>
    </source>
</evidence>
<reference evidence="15 16" key="1">
    <citation type="submission" date="2024-09" db="EMBL/GenBank/DDBJ databases">
        <title>Laminarin stimulates single cell rates of sulfate reduction while oxygen inhibits transcriptomic activity in coastal marine sediment.</title>
        <authorList>
            <person name="Lindsay M."/>
            <person name="Orcutt B."/>
            <person name="Emerson D."/>
            <person name="Stepanauskas R."/>
            <person name="D'Angelo T."/>
        </authorList>
    </citation>
    <scope>NUCLEOTIDE SEQUENCE [LARGE SCALE GENOMIC DNA]</scope>
    <source>
        <strain evidence="15">SAG AM-311-K15</strain>
    </source>
</reference>
<evidence type="ECO:0000256" key="9">
    <source>
        <dbReference type="ARBA" id="ARBA00023136"/>
    </source>
</evidence>